<dbReference type="RefSeq" id="WP_138053461.1">
    <property type="nucleotide sequence ID" value="NZ_VAWE01000001.1"/>
</dbReference>
<gene>
    <name evidence="10" type="ORF">FEF34_13785</name>
</gene>
<comment type="subcellular location">
    <subcellularLocation>
        <location evidence="1">Cell membrane</location>
        <topology evidence="1">Multi-pass membrane protein</topology>
    </subcellularLocation>
</comment>
<evidence type="ECO:0000256" key="6">
    <source>
        <dbReference type="ARBA" id="ARBA00022989"/>
    </source>
</evidence>
<reference evidence="10 11" key="1">
    <citation type="submission" date="2019-05" db="EMBL/GenBank/DDBJ databases">
        <title>Streptomyces marianii sp. nov., a novel marine actinomycete from southern coast of India.</title>
        <authorList>
            <person name="Iniyan A.M."/>
            <person name="Wink J."/>
            <person name="Ramprasad E."/>
            <person name="Ramana C.V."/>
            <person name="Bunk B."/>
            <person name="Sproer C."/>
            <person name="Joseph F.-J.R.S."/>
            <person name="Vincent S.G.P."/>
        </authorList>
    </citation>
    <scope>NUCLEOTIDE SEQUENCE [LARGE SCALE GENOMIC DNA]</scope>
    <source>
        <strain evidence="10 11">ICN19</strain>
    </source>
</reference>
<feature type="transmembrane region" description="Helical" evidence="8">
    <location>
        <begin position="187"/>
        <end position="210"/>
    </location>
</feature>
<evidence type="ECO:0000256" key="7">
    <source>
        <dbReference type="ARBA" id="ARBA00023136"/>
    </source>
</evidence>
<dbReference type="GO" id="GO:0016763">
    <property type="term" value="F:pentosyltransferase activity"/>
    <property type="evidence" value="ECO:0007669"/>
    <property type="project" value="TreeGrafter"/>
</dbReference>
<keyword evidence="5 8" id="KW-0812">Transmembrane</keyword>
<evidence type="ECO:0000259" key="9">
    <source>
        <dbReference type="Pfam" id="PF13231"/>
    </source>
</evidence>
<feature type="transmembrane region" description="Helical" evidence="8">
    <location>
        <begin position="231"/>
        <end position="253"/>
    </location>
</feature>
<name>A0A5R9E2A3_9ACTN</name>
<dbReference type="PANTHER" id="PTHR33908">
    <property type="entry name" value="MANNOSYLTRANSFERASE YKCB-RELATED"/>
    <property type="match status" value="1"/>
</dbReference>
<evidence type="ECO:0000313" key="11">
    <source>
        <dbReference type="Proteomes" id="UP000305921"/>
    </source>
</evidence>
<dbReference type="AlphaFoldDB" id="A0A5R9E2A3"/>
<evidence type="ECO:0000256" key="1">
    <source>
        <dbReference type="ARBA" id="ARBA00004651"/>
    </source>
</evidence>
<evidence type="ECO:0000256" key="2">
    <source>
        <dbReference type="ARBA" id="ARBA00022475"/>
    </source>
</evidence>
<dbReference type="PANTHER" id="PTHR33908:SF3">
    <property type="entry name" value="UNDECAPRENYL PHOSPHATE-ALPHA-4-AMINO-4-DEOXY-L-ARABINOSE ARABINOSYL TRANSFERASE"/>
    <property type="match status" value="1"/>
</dbReference>
<feature type="transmembrane region" description="Helical" evidence="8">
    <location>
        <begin position="312"/>
        <end position="328"/>
    </location>
</feature>
<keyword evidence="2" id="KW-1003">Cell membrane</keyword>
<dbReference type="GO" id="GO:0009103">
    <property type="term" value="P:lipopolysaccharide biosynthetic process"/>
    <property type="evidence" value="ECO:0007669"/>
    <property type="project" value="UniProtKB-ARBA"/>
</dbReference>
<keyword evidence="6 8" id="KW-1133">Transmembrane helix</keyword>
<dbReference type="GO" id="GO:0005886">
    <property type="term" value="C:plasma membrane"/>
    <property type="evidence" value="ECO:0007669"/>
    <property type="project" value="UniProtKB-SubCell"/>
</dbReference>
<protein>
    <recommendedName>
        <fullName evidence="9">Glycosyltransferase RgtA/B/C/D-like domain-containing protein</fullName>
    </recommendedName>
</protein>
<evidence type="ECO:0000313" key="10">
    <source>
        <dbReference type="EMBL" id="TLQ44058.1"/>
    </source>
</evidence>
<feature type="domain" description="Glycosyltransferase RgtA/B/C/D-like" evidence="9">
    <location>
        <begin position="54"/>
        <end position="204"/>
    </location>
</feature>
<evidence type="ECO:0000256" key="8">
    <source>
        <dbReference type="SAM" id="Phobius"/>
    </source>
</evidence>
<keyword evidence="4" id="KW-0808">Transferase</keyword>
<keyword evidence="7 8" id="KW-0472">Membrane</keyword>
<keyword evidence="11" id="KW-1185">Reference proteome</keyword>
<comment type="caution">
    <text evidence="10">The sequence shown here is derived from an EMBL/GenBank/DDBJ whole genome shotgun (WGS) entry which is preliminary data.</text>
</comment>
<organism evidence="10 11">
    <name type="scientific">Streptomyces marianii</name>
    <dbReference type="NCBI Taxonomy" id="1817406"/>
    <lineage>
        <taxon>Bacteria</taxon>
        <taxon>Bacillati</taxon>
        <taxon>Actinomycetota</taxon>
        <taxon>Actinomycetes</taxon>
        <taxon>Kitasatosporales</taxon>
        <taxon>Streptomycetaceae</taxon>
        <taxon>Streptomyces</taxon>
    </lineage>
</organism>
<feature type="transmembrane region" description="Helical" evidence="8">
    <location>
        <begin position="96"/>
        <end position="112"/>
    </location>
</feature>
<dbReference type="EMBL" id="VAWE01000001">
    <property type="protein sequence ID" value="TLQ44058.1"/>
    <property type="molecule type" value="Genomic_DNA"/>
</dbReference>
<evidence type="ECO:0000256" key="4">
    <source>
        <dbReference type="ARBA" id="ARBA00022679"/>
    </source>
</evidence>
<accession>A0A5R9E2A3</accession>
<dbReference type="GO" id="GO:0010041">
    <property type="term" value="P:response to iron(III) ion"/>
    <property type="evidence" value="ECO:0007669"/>
    <property type="project" value="TreeGrafter"/>
</dbReference>
<dbReference type="InterPro" id="IPR050297">
    <property type="entry name" value="LipidA_mod_glycosyltrf_83"/>
</dbReference>
<evidence type="ECO:0000256" key="3">
    <source>
        <dbReference type="ARBA" id="ARBA00022676"/>
    </source>
</evidence>
<proteinExistence type="predicted"/>
<dbReference type="OrthoDB" id="5318634at2"/>
<feature type="transmembrane region" description="Helical" evidence="8">
    <location>
        <begin position="148"/>
        <end position="175"/>
    </location>
</feature>
<dbReference type="InterPro" id="IPR038731">
    <property type="entry name" value="RgtA/B/C-like"/>
</dbReference>
<dbReference type="Pfam" id="PF13231">
    <property type="entry name" value="PMT_2"/>
    <property type="match status" value="1"/>
</dbReference>
<keyword evidence="3" id="KW-0328">Glycosyltransferase</keyword>
<feature type="transmembrane region" description="Helical" evidence="8">
    <location>
        <begin position="118"/>
        <end position="136"/>
    </location>
</feature>
<sequence length="472" mass="51636">MWPSLATLALAMHSIGFPQLGTDELVTRNVGRRSLDQLLGLLHHVDAVHSTYYLLMHGWMAVFGDSHTALRMPSALAMSAAAAFVALIGNRLFSRRAGLCGGLLFALIPVVSRFGQEARSYALVVMVATLATYLLIRAMDRPRSWGRWAAYAVCVAFTGLLHLVALSGLTAHLIVVARRARREGSRVFWSFCAAALAGTACVAPLFVLGGSQAQRQLFWVAEPDVWGLVEIWPQLFASALCAGVVIALAAMAWKERGEGLLLCASMAVLPPLVLWMASHGETSYFRYQYAMFTVSAWAVLAGAGIAAATRSWLPVTVGLGVLALLVLPDQRRMREAYQHDVPHSADYAGAARTIEKHHRPGDAMILVKGGPWMLDEGVRYYLPRDLKLREVFVEKTAAENHELYPKSCARPSACLRGEKRIWVVVAGRPEDPLASVPVIQAVPLRMHYAIEDSVYLSGLTVTLLERRPTAKT</sequence>
<evidence type="ECO:0000256" key="5">
    <source>
        <dbReference type="ARBA" id="ARBA00022692"/>
    </source>
</evidence>
<dbReference type="Proteomes" id="UP000305921">
    <property type="component" value="Unassembled WGS sequence"/>
</dbReference>
<feature type="transmembrane region" description="Helical" evidence="8">
    <location>
        <begin position="259"/>
        <end position="277"/>
    </location>
</feature>